<name>A0ACB9BQP6_CICIN</name>
<organism evidence="1 2">
    <name type="scientific">Cichorium intybus</name>
    <name type="common">Chicory</name>
    <dbReference type="NCBI Taxonomy" id="13427"/>
    <lineage>
        <taxon>Eukaryota</taxon>
        <taxon>Viridiplantae</taxon>
        <taxon>Streptophyta</taxon>
        <taxon>Embryophyta</taxon>
        <taxon>Tracheophyta</taxon>
        <taxon>Spermatophyta</taxon>
        <taxon>Magnoliopsida</taxon>
        <taxon>eudicotyledons</taxon>
        <taxon>Gunneridae</taxon>
        <taxon>Pentapetalae</taxon>
        <taxon>asterids</taxon>
        <taxon>campanulids</taxon>
        <taxon>Asterales</taxon>
        <taxon>Asteraceae</taxon>
        <taxon>Cichorioideae</taxon>
        <taxon>Cichorieae</taxon>
        <taxon>Cichoriinae</taxon>
        <taxon>Cichorium</taxon>
    </lineage>
</organism>
<comment type="caution">
    <text evidence="1">The sequence shown here is derived from an EMBL/GenBank/DDBJ whole genome shotgun (WGS) entry which is preliminary data.</text>
</comment>
<reference evidence="1 2" key="2">
    <citation type="journal article" date="2022" name="Mol. Ecol. Resour.">
        <title>The genomes of chicory, endive, great burdock and yacon provide insights into Asteraceae paleo-polyploidization history and plant inulin production.</title>
        <authorList>
            <person name="Fan W."/>
            <person name="Wang S."/>
            <person name="Wang H."/>
            <person name="Wang A."/>
            <person name="Jiang F."/>
            <person name="Liu H."/>
            <person name="Zhao H."/>
            <person name="Xu D."/>
            <person name="Zhang Y."/>
        </authorList>
    </citation>
    <scope>NUCLEOTIDE SEQUENCE [LARGE SCALE GENOMIC DNA]</scope>
    <source>
        <strain evidence="2">cv. Punajuju</strain>
        <tissue evidence="1">Leaves</tissue>
    </source>
</reference>
<keyword evidence="2" id="KW-1185">Reference proteome</keyword>
<dbReference type="Proteomes" id="UP001055811">
    <property type="component" value="Linkage Group LG06"/>
</dbReference>
<proteinExistence type="predicted"/>
<reference evidence="2" key="1">
    <citation type="journal article" date="2022" name="Mol. Ecol. Resour.">
        <title>The genomes of chicory, endive, great burdock and yacon provide insights into Asteraceae palaeo-polyploidization history and plant inulin production.</title>
        <authorList>
            <person name="Fan W."/>
            <person name="Wang S."/>
            <person name="Wang H."/>
            <person name="Wang A."/>
            <person name="Jiang F."/>
            <person name="Liu H."/>
            <person name="Zhao H."/>
            <person name="Xu D."/>
            <person name="Zhang Y."/>
        </authorList>
    </citation>
    <scope>NUCLEOTIDE SEQUENCE [LARGE SCALE GENOMIC DNA]</scope>
    <source>
        <strain evidence="2">cv. Punajuju</strain>
    </source>
</reference>
<sequence>MTTAGFANTTRFVRFGFPPLSSTDSSQHRRFVSTAVSPTPSVINSFSVRSVFRSEKEEPGFVNPSVPICVDLTSHVI</sequence>
<accession>A0ACB9BQP6</accession>
<protein>
    <submittedName>
        <fullName evidence="1">Uncharacterized protein</fullName>
    </submittedName>
</protein>
<evidence type="ECO:0000313" key="2">
    <source>
        <dbReference type="Proteomes" id="UP001055811"/>
    </source>
</evidence>
<evidence type="ECO:0000313" key="1">
    <source>
        <dbReference type="EMBL" id="KAI3724317.1"/>
    </source>
</evidence>
<gene>
    <name evidence="1" type="ORF">L2E82_36089</name>
</gene>
<dbReference type="EMBL" id="CM042014">
    <property type="protein sequence ID" value="KAI3724317.1"/>
    <property type="molecule type" value="Genomic_DNA"/>
</dbReference>